<evidence type="ECO:0000313" key="1">
    <source>
        <dbReference type="EMBL" id="PFM91508.1"/>
    </source>
</evidence>
<comment type="caution">
    <text evidence="1">The sequence shown here is derived from an EMBL/GenBank/DDBJ whole genome shotgun (WGS) entry which is preliminary data.</text>
</comment>
<name>A0AB36TUH4_BACTU</name>
<accession>A0AB36TUH4</accession>
<dbReference type="Proteomes" id="UP000223839">
    <property type="component" value="Unassembled WGS sequence"/>
</dbReference>
<dbReference type="EMBL" id="NUYG01000029">
    <property type="protein sequence ID" value="PFM91508.1"/>
    <property type="molecule type" value="Genomic_DNA"/>
</dbReference>
<protein>
    <submittedName>
        <fullName evidence="1">Uncharacterized protein</fullName>
    </submittedName>
</protein>
<evidence type="ECO:0000313" key="2">
    <source>
        <dbReference type="Proteomes" id="UP000223839"/>
    </source>
</evidence>
<gene>
    <name evidence="1" type="ORF">COJ61_15420</name>
</gene>
<reference evidence="1 2" key="1">
    <citation type="submission" date="2017-09" db="EMBL/GenBank/DDBJ databases">
        <title>Large-scale bioinformatics analysis of Bacillus genomes uncovers conserved roles of natural products in bacterial physiology.</title>
        <authorList>
            <consortium name="Agbiome Team Llc"/>
            <person name="Bleich R.M."/>
            <person name="Grubbs K.J."/>
            <person name="Santa Maria K.C."/>
            <person name="Allen S.E."/>
            <person name="Farag S."/>
            <person name="Shank E.A."/>
            <person name="Bowers A."/>
        </authorList>
    </citation>
    <scope>NUCLEOTIDE SEQUENCE [LARGE SCALE GENOMIC DNA]</scope>
    <source>
        <strain evidence="1 2">AFS077661</strain>
    </source>
</reference>
<dbReference type="AlphaFoldDB" id="A0AB36TUH4"/>
<sequence>MPGAKNLIRKITYSLPETKYCHGPFHTKYPCGFHWVNHTVGIYAEFTYPSVPPDQQAAIYACAYAAGVAAYPTLAGAVASCAAGPACIKAITLAIPVSNSILRETFFKCIREASGLPNSVKGQCNIGLTWQKE</sequence>
<organism evidence="1 2">
    <name type="scientific">Bacillus thuringiensis</name>
    <dbReference type="NCBI Taxonomy" id="1428"/>
    <lineage>
        <taxon>Bacteria</taxon>
        <taxon>Bacillati</taxon>
        <taxon>Bacillota</taxon>
        <taxon>Bacilli</taxon>
        <taxon>Bacillales</taxon>
        <taxon>Bacillaceae</taxon>
        <taxon>Bacillus</taxon>
        <taxon>Bacillus cereus group</taxon>
    </lineage>
</organism>
<proteinExistence type="predicted"/>
<dbReference type="RefSeq" id="WP_097919955.1">
    <property type="nucleotide sequence ID" value="NZ_NTWD01000014.1"/>
</dbReference>